<dbReference type="AlphaFoldDB" id="A0AB74UAJ6"/>
<dbReference type="Pfam" id="PF19978">
    <property type="entry name" value="Inovirus_G7P_2"/>
    <property type="match status" value="1"/>
</dbReference>
<evidence type="ECO:0000256" key="1">
    <source>
        <dbReference type="ARBA" id="ARBA00004379"/>
    </source>
</evidence>
<evidence type="ECO:0000256" key="5">
    <source>
        <dbReference type="SAM" id="Phobius"/>
    </source>
</evidence>
<dbReference type="InterPro" id="IPR045539">
    <property type="entry name" value="Inovirus_G7P_2"/>
</dbReference>
<evidence type="ECO:0000256" key="4">
    <source>
        <dbReference type="ARBA" id="ARBA00022989"/>
    </source>
</evidence>
<organism evidence="6">
    <name type="scientific">Salinicola endophyticus</name>
    <dbReference type="NCBI Taxonomy" id="1949083"/>
    <lineage>
        <taxon>Bacteria</taxon>
        <taxon>Pseudomonadati</taxon>
        <taxon>Pseudomonadota</taxon>
        <taxon>Gammaproteobacteria</taxon>
        <taxon>Oceanospirillales</taxon>
        <taxon>Halomonadaceae</taxon>
        <taxon>Salinicola</taxon>
    </lineage>
</organism>
<comment type="subcellular location">
    <subcellularLocation>
        <location evidence="1">Host membrane</location>
        <topology evidence="1">Single-pass membrane protein</topology>
    </subcellularLocation>
</comment>
<dbReference type="GO" id="GO:0033644">
    <property type="term" value="C:host cell membrane"/>
    <property type="evidence" value="ECO:0007669"/>
    <property type="project" value="UniProtKB-SubCell"/>
</dbReference>
<evidence type="ECO:0000256" key="3">
    <source>
        <dbReference type="ARBA" id="ARBA00022870"/>
    </source>
</evidence>
<feature type="transmembrane region" description="Helical" evidence="5">
    <location>
        <begin position="6"/>
        <end position="27"/>
    </location>
</feature>
<proteinExistence type="predicted"/>
<protein>
    <submittedName>
        <fullName evidence="6">Tail virion protein G7P-2</fullName>
    </submittedName>
</protein>
<keyword evidence="4 5" id="KW-1133">Transmembrane helix</keyword>
<name>A0AB74UAJ6_9GAMM</name>
<dbReference type="EMBL" id="CP159578">
    <property type="protein sequence ID" value="XCJ78479.1"/>
    <property type="molecule type" value="Genomic_DNA"/>
</dbReference>
<evidence type="ECO:0000313" key="6">
    <source>
        <dbReference type="EMBL" id="XCJ78479.1"/>
    </source>
</evidence>
<sequence length="32" mass="3470">MTDDQFNALWLLTFCIGLVLAFGLGAIKGGQR</sequence>
<evidence type="ECO:0000256" key="2">
    <source>
        <dbReference type="ARBA" id="ARBA00022692"/>
    </source>
</evidence>
<keyword evidence="3" id="KW-1043">Host membrane</keyword>
<keyword evidence="2 5" id="KW-0812">Transmembrane</keyword>
<gene>
    <name evidence="6" type="ORF">ABV408_13675</name>
</gene>
<dbReference type="RefSeq" id="WP_223161995.1">
    <property type="nucleotide sequence ID" value="NZ_CP159578.1"/>
</dbReference>
<accession>A0AB74UAJ6</accession>
<reference evidence="6" key="1">
    <citation type="submission" date="2024-06" db="EMBL/GenBank/DDBJ databases">
        <title>Complete genome of Salinicola endophyticus HNIBRBA4755.</title>
        <authorList>
            <person name="Shin S.Y."/>
            <person name="Kang H."/>
            <person name="Song J."/>
        </authorList>
    </citation>
    <scope>NUCLEOTIDE SEQUENCE</scope>
    <source>
        <strain evidence="6">HNIBRBA4755</strain>
    </source>
</reference>
<keyword evidence="5" id="KW-0472">Membrane</keyword>